<gene>
    <name evidence="5" type="ORF">LG35_00915</name>
</gene>
<comment type="similarity">
    <text evidence="1">Belongs to the SUI1 family.</text>
</comment>
<protein>
    <recommendedName>
        <fullName evidence="4">SUI1 domain-containing protein</fullName>
    </recommendedName>
</protein>
<reference evidence="5 6" key="1">
    <citation type="submission" date="2014-09" db="EMBL/GenBank/DDBJ databases">
        <title>Alistipes sp. 627, sp. nov., a novel member of the family Rikenellaceae isolated from human faeces.</title>
        <authorList>
            <person name="Shkoporov A.N."/>
            <person name="Chaplin A.V."/>
            <person name="Motuzova O.V."/>
            <person name="Kafarskaia L.I."/>
            <person name="Khokhlova E.V."/>
            <person name="Efimov B.A."/>
        </authorList>
    </citation>
    <scope>NUCLEOTIDE SEQUENCE [LARGE SCALE GENOMIC DNA]</scope>
    <source>
        <strain evidence="5 6">627</strain>
    </source>
</reference>
<evidence type="ECO:0000313" key="6">
    <source>
        <dbReference type="Proteomes" id="UP000030889"/>
    </source>
</evidence>
<accession>A0ABR4YLT2</accession>
<dbReference type="PROSITE" id="PS50296">
    <property type="entry name" value="SUI1"/>
    <property type="match status" value="1"/>
</dbReference>
<dbReference type="Proteomes" id="UP000030889">
    <property type="component" value="Unassembled WGS sequence"/>
</dbReference>
<dbReference type="RefSeq" id="WP_022063928.1">
    <property type="nucleotide sequence ID" value="NZ_JRGF01000001.1"/>
</dbReference>
<keyword evidence="2" id="KW-0810">Translation regulation</keyword>
<dbReference type="Gene3D" id="3.30.780.10">
    <property type="entry name" value="SUI1-like domain"/>
    <property type="match status" value="1"/>
</dbReference>
<dbReference type="InterPro" id="IPR005872">
    <property type="entry name" value="SUI1_arc_bac"/>
</dbReference>
<dbReference type="EMBL" id="JRGF01000001">
    <property type="protein sequence ID" value="KHE43046.1"/>
    <property type="molecule type" value="Genomic_DNA"/>
</dbReference>
<dbReference type="PIRSF" id="PIRSF037511">
    <property type="entry name" value="Transl_init_SUI1_pro"/>
    <property type="match status" value="1"/>
</dbReference>
<name>A0ABR4YLT2_9BACT</name>
<dbReference type="InterPro" id="IPR036877">
    <property type="entry name" value="SUI1_dom_sf"/>
</dbReference>
<dbReference type="InterPro" id="IPR050318">
    <property type="entry name" value="DENR/SUI1_TIF"/>
</dbReference>
<sequence>MADNDWKSRLNVVYSTNPDFEYETEAPENIPTLPPQQQELRVWLDRKSRAGKQVTLVRGFRGSEEDLRALASMLKNRCGVGGSAKEGEIIIQGDFRDRVTEILTKAGYKAKKAGGQ</sequence>
<evidence type="ECO:0000313" key="5">
    <source>
        <dbReference type="EMBL" id="KHE43046.1"/>
    </source>
</evidence>
<keyword evidence="3" id="KW-0648">Protein biosynthesis</keyword>
<dbReference type="SUPFAM" id="SSF55159">
    <property type="entry name" value="eIF1-like"/>
    <property type="match status" value="1"/>
</dbReference>
<evidence type="ECO:0000259" key="4">
    <source>
        <dbReference type="PROSITE" id="PS50296"/>
    </source>
</evidence>
<keyword evidence="6" id="KW-1185">Reference proteome</keyword>
<dbReference type="PANTHER" id="PTHR12789:SF0">
    <property type="entry name" value="DENSITY-REGULATED PROTEIN"/>
    <property type="match status" value="1"/>
</dbReference>
<proteinExistence type="inferred from homology"/>
<comment type="caution">
    <text evidence="5">The sequence shown here is derived from an EMBL/GenBank/DDBJ whole genome shotgun (WGS) entry which is preliminary data.</text>
</comment>
<evidence type="ECO:0000256" key="1">
    <source>
        <dbReference type="ARBA" id="ARBA00005422"/>
    </source>
</evidence>
<dbReference type="InterPro" id="IPR001950">
    <property type="entry name" value="SUI1"/>
</dbReference>
<evidence type="ECO:0000256" key="3">
    <source>
        <dbReference type="ARBA" id="ARBA00022917"/>
    </source>
</evidence>
<dbReference type="PANTHER" id="PTHR12789">
    <property type="entry name" value="DENSITY-REGULATED PROTEIN HOMOLOG"/>
    <property type="match status" value="1"/>
</dbReference>
<dbReference type="Pfam" id="PF01253">
    <property type="entry name" value="SUI1"/>
    <property type="match status" value="1"/>
</dbReference>
<evidence type="ECO:0000256" key="2">
    <source>
        <dbReference type="ARBA" id="ARBA00022845"/>
    </source>
</evidence>
<feature type="domain" description="SUI1" evidence="4">
    <location>
        <begin position="47"/>
        <end position="107"/>
    </location>
</feature>
<organism evidence="5 6">
    <name type="scientific">Alistipes inops</name>
    <dbReference type="NCBI Taxonomy" id="1501391"/>
    <lineage>
        <taxon>Bacteria</taxon>
        <taxon>Pseudomonadati</taxon>
        <taxon>Bacteroidota</taxon>
        <taxon>Bacteroidia</taxon>
        <taxon>Bacteroidales</taxon>
        <taxon>Rikenellaceae</taxon>
        <taxon>Alistipes</taxon>
    </lineage>
</organism>
<dbReference type="CDD" id="cd11567">
    <property type="entry name" value="YciH_like"/>
    <property type="match status" value="1"/>
</dbReference>